<dbReference type="InterPro" id="IPR024626">
    <property type="entry name" value="Kri1-like_C"/>
</dbReference>
<proteinExistence type="inferred from homology"/>
<dbReference type="Pfam" id="PF05178">
    <property type="entry name" value="Kri1"/>
    <property type="match status" value="1"/>
</dbReference>
<evidence type="ECO:0000313" key="5">
    <source>
        <dbReference type="EMBL" id="KAG5442549.1"/>
    </source>
</evidence>
<accession>A0A8T1M0N5</accession>
<feature type="region of interest" description="Disordered" evidence="3">
    <location>
        <begin position="518"/>
        <end position="579"/>
    </location>
</feature>
<feature type="compositionally biased region" description="Basic and acidic residues" evidence="3">
    <location>
        <begin position="384"/>
        <end position="396"/>
    </location>
</feature>
<feature type="compositionally biased region" description="Acidic residues" evidence="3">
    <location>
        <begin position="51"/>
        <end position="76"/>
    </location>
</feature>
<gene>
    <name evidence="5" type="ORF">CSKR_202557</name>
</gene>
<evidence type="ECO:0000256" key="2">
    <source>
        <dbReference type="ARBA" id="ARBA00017294"/>
    </source>
</evidence>
<feature type="region of interest" description="Disordered" evidence="3">
    <location>
        <begin position="378"/>
        <end position="406"/>
    </location>
</feature>
<feature type="compositionally biased region" description="Polar residues" evidence="3">
    <location>
        <begin position="115"/>
        <end position="131"/>
    </location>
</feature>
<dbReference type="PANTHER" id="PTHR14490">
    <property type="entry name" value="ZINC FINGER, ZZ TYPE"/>
    <property type="match status" value="1"/>
</dbReference>
<dbReference type="GO" id="GO:0005730">
    <property type="term" value="C:nucleolus"/>
    <property type="evidence" value="ECO:0007669"/>
    <property type="project" value="TreeGrafter"/>
</dbReference>
<feature type="compositionally biased region" description="Acidic residues" evidence="3">
    <location>
        <begin position="559"/>
        <end position="576"/>
    </location>
</feature>
<comment type="similarity">
    <text evidence="1">Belongs to the KRI1 family.</text>
</comment>
<dbReference type="GO" id="GO:0000447">
    <property type="term" value="P:endonucleolytic cleavage in ITS1 to separate SSU-rRNA from 5.8S rRNA and LSU-rRNA from tricistronic rRNA transcript (SSU-rRNA, 5.8S rRNA, LSU-rRNA)"/>
    <property type="evidence" value="ECO:0007669"/>
    <property type="project" value="TreeGrafter"/>
</dbReference>
<feature type="compositionally biased region" description="Basic and acidic residues" evidence="3">
    <location>
        <begin position="41"/>
        <end position="50"/>
    </location>
</feature>
<protein>
    <recommendedName>
        <fullName evidence="2">Protein KRI1 homolog</fullName>
    </recommendedName>
</protein>
<reference evidence="5 6" key="2">
    <citation type="journal article" date="2021" name="Genomics">
        <title>High-quality reference genome for Clonorchis sinensis.</title>
        <authorList>
            <person name="Young N.D."/>
            <person name="Stroehlein A.J."/>
            <person name="Kinkar L."/>
            <person name="Wang T."/>
            <person name="Sohn W.M."/>
            <person name="Chang B.C.H."/>
            <person name="Kaur P."/>
            <person name="Weisz D."/>
            <person name="Dudchenko O."/>
            <person name="Aiden E.L."/>
            <person name="Korhonen P.K."/>
            <person name="Gasser R.B."/>
        </authorList>
    </citation>
    <scope>NUCLEOTIDE SEQUENCE [LARGE SCALE GENOMIC DNA]</scope>
    <source>
        <strain evidence="5">Cs-k2</strain>
    </source>
</reference>
<dbReference type="OrthoDB" id="6129702at2759"/>
<feature type="region of interest" description="Disordered" evidence="3">
    <location>
        <begin position="716"/>
        <end position="786"/>
    </location>
</feature>
<feature type="domain" description="Kri1-like C-terminal" evidence="4">
    <location>
        <begin position="612"/>
        <end position="702"/>
    </location>
</feature>
<evidence type="ECO:0000259" key="4">
    <source>
        <dbReference type="Pfam" id="PF12936"/>
    </source>
</evidence>
<dbReference type="EMBL" id="NIRI02000056">
    <property type="protein sequence ID" value="KAG5442549.1"/>
    <property type="molecule type" value="Genomic_DNA"/>
</dbReference>
<dbReference type="GO" id="GO:0030686">
    <property type="term" value="C:90S preribosome"/>
    <property type="evidence" value="ECO:0007669"/>
    <property type="project" value="TreeGrafter"/>
</dbReference>
<feature type="compositionally biased region" description="Basic and acidic residues" evidence="3">
    <location>
        <begin position="518"/>
        <end position="530"/>
    </location>
</feature>
<dbReference type="PANTHER" id="PTHR14490:SF5">
    <property type="entry name" value="PROTEIN KRI1 HOMOLOG"/>
    <property type="match status" value="1"/>
</dbReference>
<comment type="caution">
    <text evidence="5">The sequence shown here is derived from an EMBL/GenBank/DDBJ whole genome shotgun (WGS) entry which is preliminary data.</text>
</comment>
<feature type="compositionally biased region" description="Basic and acidic residues" evidence="3">
    <location>
        <begin position="77"/>
        <end position="87"/>
    </location>
</feature>
<sequence>MQFTINKEYAKAYNEFRKKEELQKLKDRHGDVKLSKKRKHLAEDMSKETDERSEEDGSTESSSDSDDDEEEEDDSSTEEREHEDFLRLYDALCRNDPSLDDPNKQWFHEEEDEANQSNGSAAEGPSNTVSSPAVGKTKHQRKSKDHRPVTLRDHERQFLLEHGGVEDEAVAADADRIAKLESDDVLNKLSHSQADASKAKFLEASEAALRQTEELSDNEDTCRKQSRQLGFLKRRNLPETDDHVKPSIDTENLRFTDGSGNSESEAFLRDFIVNQRWKRKQERRLPTYSEVLRNAAIDEKDDEDNVVGDESPSSIFSRLNDDNILDEDDDFLVRVRDFEREKQTSGATMLSLKTQVSKHRFEEEDKEFLKSYPRKITTSLHQSTTHEGRSARSMKREARRARKREQKQAKLAELARLRRLKLALLADKIERIKRTCGSGSDLLACDLDKLKEQAIVGENEAEVDIGKTALDLAEHLDEDWDPEKHDRLVERMFNDSYYQAGEDDAELPRFSDASDLESDHVFEDSTRVEDAQPSQKKRKKREQHASTSGLEPMYNDHPMEDDNCGGELDGEEEITDDAVTGKRVRRRLRGRARLRRALKRPKAPYDPAVDEDYEHYLDKHYKLTCEDVIPGPDPDEDLFCRFSYRQVTPNDYGLSTEEVLTATTGELNSWVPINRVTAYRTEEEEQRDLRVYHSNKKLEKKARVIASLCNPDAHWWPDDNASTSNKPSKKRKRSKKKRARDAAHAQLAETTEKPFADGSTFGPNESEYGSDVKRQKVRRSQKLKGVTISQSRLAACNITPKDVYRLMKRSKEKNSQNPTAF</sequence>
<feature type="compositionally biased region" description="Basic residues" evidence="3">
    <location>
        <begin position="136"/>
        <end position="145"/>
    </location>
</feature>
<dbReference type="InterPro" id="IPR018034">
    <property type="entry name" value="Kri1"/>
</dbReference>
<dbReference type="Pfam" id="PF12936">
    <property type="entry name" value="Kri1_C"/>
    <property type="match status" value="1"/>
</dbReference>
<name>A0A8T1M0N5_CLOSI</name>
<evidence type="ECO:0000256" key="1">
    <source>
        <dbReference type="ARBA" id="ARBA00007473"/>
    </source>
</evidence>
<evidence type="ECO:0000313" key="6">
    <source>
        <dbReference type="Proteomes" id="UP000286415"/>
    </source>
</evidence>
<dbReference type="Proteomes" id="UP000286415">
    <property type="component" value="Unassembled WGS sequence"/>
</dbReference>
<organism evidence="5 6">
    <name type="scientific">Clonorchis sinensis</name>
    <name type="common">Chinese liver fluke</name>
    <dbReference type="NCBI Taxonomy" id="79923"/>
    <lineage>
        <taxon>Eukaryota</taxon>
        <taxon>Metazoa</taxon>
        <taxon>Spiralia</taxon>
        <taxon>Lophotrochozoa</taxon>
        <taxon>Platyhelminthes</taxon>
        <taxon>Trematoda</taxon>
        <taxon>Digenea</taxon>
        <taxon>Opisthorchiida</taxon>
        <taxon>Opisthorchiata</taxon>
        <taxon>Opisthorchiidae</taxon>
        <taxon>Clonorchis</taxon>
    </lineage>
</organism>
<feature type="region of interest" description="Disordered" evidence="3">
    <location>
        <begin position="27"/>
        <end position="152"/>
    </location>
</feature>
<evidence type="ECO:0000256" key="3">
    <source>
        <dbReference type="SAM" id="MobiDB-lite"/>
    </source>
</evidence>
<keyword evidence="6" id="KW-1185">Reference proteome</keyword>
<feature type="compositionally biased region" description="Basic residues" evidence="3">
    <location>
        <begin position="727"/>
        <end position="739"/>
    </location>
</feature>
<reference evidence="5 6" key="1">
    <citation type="journal article" date="2018" name="Biotechnol. Adv.">
        <title>Improved genomic resources and new bioinformatic workflow for the carcinogenic parasite Clonorchis sinensis: Biotechnological implications.</title>
        <authorList>
            <person name="Wang D."/>
            <person name="Korhonen P.K."/>
            <person name="Gasser R.B."/>
            <person name="Young N.D."/>
        </authorList>
    </citation>
    <scope>NUCLEOTIDE SEQUENCE [LARGE SCALE GENOMIC DNA]</scope>
    <source>
        <strain evidence="5">Cs-k2</strain>
    </source>
</reference>
<dbReference type="AlphaFoldDB" id="A0A8T1M0N5"/>